<evidence type="ECO:0000256" key="1">
    <source>
        <dbReference type="SAM" id="MobiDB-lite"/>
    </source>
</evidence>
<reference evidence="2" key="1">
    <citation type="submission" date="2022-08" db="EMBL/GenBank/DDBJ databases">
        <authorList>
            <person name="Gutierrez-Valencia J."/>
        </authorList>
    </citation>
    <scope>NUCLEOTIDE SEQUENCE</scope>
</reference>
<dbReference type="AlphaFoldDB" id="A0AAV0MHF4"/>
<accession>A0AAV0MHF4</accession>
<name>A0AAV0MHF4_9ROSI</name>
<feature type="region of interest" description="Disordered" evidence="1">
    <location>
        <begin position="27"/>
        <end position="60"/>
    </location>
</feature>
<keyword evidence="3" id="KW-1185">Reference proteome</keyword>
<proteinExistence type="predicted"/>
<gene>
    <name evidence="2" type="ORF">LITE_LOCUS28622</name>
</gene>
<dbReference type="Proteomes" id="UP001154282">
    <property type="component" value="Unassembled WGS sequence"/>
</dbReference>
<organism evidence="2 3">
    <name type="scientific">Linum tenue</name>
    <dbReference type="NCBI Taxonomy" id="586396"/>
    <lineage>
        <taxon>Eukaryota</taxon>
        <taxon>Viridiplantae</taxon>
        <taxon>Streptophyta</taxon>
        <taxon>Embryophyta</taxon>
        <taxon>Tracheophyta</taxon>
        <taxon>Spermatophyta</taxon>
        <taxon>Magnoliopsida</taxon>
        <taxon>eudicotyledons</taxon>
        <taxon>Gunneridae</taxon>
        <taxon>Pentapetalae</taxon>
        <taxon>rosids</taxon>
        <taxon>fabids</taxon>
        <taxon>Malpighiales</taxon>
        <taxon>Linaceae</taxon>
        <taxon>Linum</taxon>
    </lineage>
</organism>
<comment type="caution">
    <text evidence="2">The sequence shown here is derived from an EMBL/GenBank/DDBJ whole genome shotgun (WGS) entry which is preliminary data.</text>
</comment>
<dbReference type="EMBL" id="CAMGYJ010000007">
    <property type="protein sequence ID" value="CAI0445578.1"/>
    <property type="molecule type" value="Genomic_DNA"/>
</dbReference>
<evidence type="ECO:0000313" key="2">
    <source>
        <dbReference type="EMBL" id="CAI0445578.1"/>
    </source>
</evidence>
<evidence type="ECO:0000313" key="3">
    <source>
        <dbReference type="Proteomes" id="UP001154282"/>
    </source>
</evidence>
<protein>
    <submittedName>
        <fullName evidence="2">Uncharacterized protein</fullName>
    </submittedName>
</protein>
<sequence>MLSIAIPSQNTRSGILGRDRGLLKRTIEDRGLIPGQGQEYSTRDLYSMPRPPSASQTPKS</sequence>
<feature type="non-terminal residue" evidence="2">
    <location>
        <position position="60"/>
    </location>
</feature>